<dbReference type="SUPFAM" id="SSF50876">
    <property type="entry name" value="Avidin/streptavidin"/>
    <property type="match status" value="1"/>
</dbReference>
<evidence type="ECO:0000256" key="2">
    <source>
        <dbReference type="ARBA" id="ARBA00006297"/>
    </source>
</evidence>
<evidence type="ECO:0000256" key="6">
    <source>
        <dbReference type="ARBA" id="ARBA00023180"/>
    </source>
</evidence>
<dbReference type="GO" id="GO:0005576">
    <property type="term" value="C:extracellular region"/>
    <property type="evidence" value="ECO:0007669"/>
    <property type="project" value="UniProtKB-SubCell"/>
</dbReference>
<dbReference type="AlphaFoldDB" id="A0A7M7RG91"/>
<keyword evidence="9" id="KW-1133">Transmembrane helix</keyword>
<evidence type="ECO:0000256" key="9">
    <source>
        <dbReference type="SAM" id="Phobius"/>
    </source>
</evidence>
<keyword evidence="4" id="KW-0732">Signal</keyword>
<organism evidence="10 11">
    <name type="scientific">Strongylocentrotus purpuratus</name>
    <name type="common">Purple sea urchin</name>
    <dbReference type="NCBI Taxonomy" id="7668"/>
    <lineage>
        <taxon>Eukaryota</taxon>
        <taxon>Metazoa</taxon>
        <taxon>Echinodermata</taxon>
        <taxon>Eleutherozoa</taxon>
        <taxon>Echinozoa</taxon>
        <taxon>Echinoidea</taxon>
        <taxon>Euechinoidea</taxon>
        <taxon>Echinacea</taxon>
        <taxon>Camarodonta</taxon>
        <taxon>Echinidea</taxon>
        <taxon>Strongylocentrotidae</taxon>
        <taxon>Strongylocentrotus</taxon>
    </lineage>
</organism>
<evidence type="ECO:0000313" key="10">
    <source>
        <dbReference type="EnsemblMetazoa" id="XP_790505"/>
    </source>
</evidence>
<keyword evidence="9" id="KW-0472">Membrane</keyword>
<dbReference type="Pfam" id="PF01382">
    <property type="entry name" value="Avidin"/>
    <property type="match status" value="1"/>
</dbReference>
<keyword evidence="5 8" id="KW-1015">Disulfide bond</keyword>
<keyword evidence="11" id="KW-1185">Reference proteome</keyword>
<dbReference type="GO" id="GO:0009374">
    <property type="term" value="F:biotin binding"/>
    <property type="evidence" value="ECO:0000318"/>
    <property type="project" value="GO_Central"/>
</dbReference>
<dbReference type="Gene3D" id="2.40.128.30">
    <property type="entry name" value="Avidin-like"/>
    <property type="match status" value="1"/>
</dbReference>
<sequence>MIDRSLQSFCHCSSFCQKVYTQSLKMNRIMLNWFMLVVGLVFSASAFHNPLHHEHHGDHRRNRFGVDQVELQDIVYETPGDLPGAQYQLVTECNVTGAWYNSLGSELIINVDRETGHVVGEFRTAVERQPGAAGSGPGRVSGWTSKDGTHKAIAFSVLWSNGASATAWTGLCHVCQGQEIMKTTWILTSEVDTCDDHWSSNRIGQDDFTRMEKAPGPRQHMGLDTPSDLTEAAEAFREGVLSQNRQGY</sequence>
<dbReference type="PROSITE" id="PS51326">
    <property type="entry name" value="AVIDIN_2"/>
    <property type="match status" value="1"/>
</dbReference>
<evidence type="ECO:0000256" key="1">
    <source>
        <dbReference type="ARBA" id="ARBA00004613"/>
    </source>
</evidence>
<evidence type="ECO:0000256" key="4">
    <source>
        <dbReference type="ARBA" id="ARBA00022729"/>
    </source>
</evidence>
<evidence type="ECO:0000256" key="3">
    <source>
        <dbReference type="ARBA" id="ARBA00022525"/>
    </source>
</evidence>
<dbReference type="InParanoid" id="A0A7M7RG91"/>
<dbReference type="RefSeq" id="XP_790505.2">
    <property type="nucleotide sequence ID" value="XM_785412.5"/>
</dbReference>
<dbReference type="OMA" id="RIMLNWF"/>
<reference evidence="11" key="1">
    <citation type="submission" date="2015-02" db="EMBL/GenBank/DDBJ databases">
        <title>Genome sequencing for Strongylocentrotus purpuratus.</title>
        <authorList>
            <person name="Murali S."/>
            <person name="Liu Y."/>
            <person name="Vee V."/>
            <person name="English A."/>
            <person name="Wang M."/>
            <person name="Skinner E."/>
            <person name="Han Y."/>
            <person name="Muzny D.M."/>
            <person name="Worley K.C."/>
            <person name="Gibbs R.A."/>
        </authorList>
    </citation>
    <scope>NUCLEOTIDE SEQUENCE</scope>
</reference>
<evidence type="ECO:0000256" key="8">
    <source>
        <dbReference type="PIRSR" id="PIRSR605468-51"/>
    </source>
</evidence>
<dbReference type="InterPro" id="IPR005468">
    <property type="entry name" value="Avidin/str"/>
</dbReference>
<comment type="subcellular location">
    <subcellularLocation>
        <location evidence="1">Secreted</location>
    </subcellularLocation>
</comment>
<evidence type="ECO:0000313" key="11">
    <source>
        <dbReference type="Proteomes" id="UP000007110"/>
    </source>
</evidence>
<reference evidence="10" key="2">
    <citation type="submission" date="2021-01" db="UniProtKB">
        <authorList>
            <consortium name="EnsemblMetazoa"/>
        </authorList>
    </citation>
    <scope>IDENTIFICATION</scope>
</reference>
<keyword evidence="3" id="KW-0964">Secreted</keyword>
<evidence type="ECO:0000256" key="7">
    <source>
        <dbReference type="ARBA" id="ARBA00023267"/>
    </source>
</evidence>
<dbReference type="PANTHER" id="PTHR34399:SF3">
    <property type="entry name" value="AVID PROTEIN-RELATED"/>
    <property type="match status" value="1"/>
</dbReference>
<feature type="transmembrane region" description="Helical" evidence="9">
    <location>
        <begin position="29"/>
        <end position="47"/>
    </location>
</feature>
<keyword evidence="9" id="KW-0812">Transmembrane</keyword>
<evidence type="ECO:0000256" key="5">
    <source>
        <dbReference type="ARBA" id="ARBA00023157"/>
    </source>
</evidence>
<dbReference type="InterPro" id="IPR005469">
    <property type="entry name" value="Avidin"/>
</dbReference>
<dbReference type="InterPro" id="IPR051764">
    <property type="entry name" value="Avidin/Streptavidin-rel"/>
</dbReference>
<name>A0A7M7RG91_STRPU</name>
<dbReference type="EnsemblMetazoa" id="XM_785412">
    <property type="protein sequence ID" value="XP_790505"/>
    <property type="gene ID" value="LOC585594"/>
</dbReference>
<keyword evidence="6" id="KW-0325">Glycoprotein</keyword>
<dbReference type="OrthoDB" id="2821340at2759"/>
<dbReference type="PRINTS" id="PR00709">
    <property type="entry name" value="AVIDIN"/>
</dbReference>
<proteinExistence type="inferred from homology"/>
<dbReference type="GeneID" id="585594"/>
<dbReference type="InterPro" id="IPR036896">
    <property type="entry name" value="Avidin-like_sf"/>
</dbReference>
<protein>
    <submittedName>
        <fullName evidence="10">Uncharacterized protein</fullName>
    </submittedName>
</protein>
<keyword evidence="7" id="KW-0092">Biotin</keyword>
<feature type="disulfide bond" evidence="8">
    <location>
        <begin position="93"/>
        <end position="172"/>
    </location>
</feature>
<dbReference type="PANTHER" id="PTHR34399">
    <property type="entry name" value="AVIDIN-RELATED"/>
    <property type="match status" value="1"/>
</dbReference>
<accession>A0A7M7RG91</accession>
<dbReference type="Proteomes" id="UP000007110">
    <property type="component" value="Unassembled WGS sequence"/>
</dbReference>
<comment type="similarity">
    <text evidence="2">Belongs to the avidin/streptavidin family.</text>
</comment>